<evidence type="ECO:0000313" key="1">
    <source>
        <dbReference type="EMBL" id="MQO08343.1"/>
    </source>
</evidence>
<reference evidence="2" key="1">
    <citation type="submission" date="2019-09" db="EMBL/GenBank/DDBJ databases">
        <title>Distinct polysaccharide growth profiles of human intestinal Prevotella copri isolates.</title>
        <authorList>
            <person name="Fehlner-Peach H."/>
            <person name="Magnabosco C."/>
            <person name="Raghavan V."/>
            <person name="Scher J.U."/>
            <person name="Tett A."/>
            <person name="Cox L.M."/>
            <person name="Gottsegen C."/>
            <person name="Watters A."/>
            <person name="Wiltshire- Gordon J.D."/>
            <person name="Segata N."/>
            <person name="Bonneau R."/>
            <person name="Littman D.R."/>
        </authorList>
    </citation>
    <scope>NUCLEOTIDE SEQUENCE [LARGE SCALE GENOMIC DNA]</scope>
    <source>
        <strain evidence="2">iA624</strain>
    </source>
</reference>
<dbReference type="RefSeq" id="WP_153095945.1">
    <property type="nucleotide sequence ID" value="NZ_VZBP01000013.1"/>
</dbReference>
<accession>A0AA90VB30</accession>
<evidence type="ECO:0000313" key="2">
    <source>
        <dbReference type="Proteomes" id="UP000405805"/>
    </source>
</evidence>
<comment type="caution">
    <text evidence="1">The sequence shown here is derived from an EMBL/GenBank/DDBJ whole genome shotgun (WGS) entry which is preliminary data.</text>
</comment>
<dbReference type="AlphaFoldDB" id="A0AA90VB30"/>
<name>A0AA90VB30_9BACT</name>
<protein>
    <submittedName>
        <fullName evidence="1">Uncharacterized protein</fullName>
    </submittedName>
</protein>
<organism evidence="1 2">
    <name type="scientific">Segatella copri</name>
    <dbReference type="NCBI Taxonomy" id="165179"/>
    <lineage>
        <taxon>Bacteria</taxon>
        <taxon>Pseudomonadati</taxon>
        <taxon>Bacteroidota</taxon>
        <taxon>Bacteroidia</taxon>
        <taxon>Bacteroidales</taxon>
        <taxon>Prevotellaceae</taxon>
        <taxon>Segatella</taxon>
    </lineage>
</organism>
<sequence>MVKSVETAKQALVDEVEHVSYTNGDPLGNAGSYRKVLEYLYQCAINSLPPSEVVEWICNIYMTHQTDEEYRVFHDRINILATAFNDLKNLGKLKNSVTMNNIK</sequence>
<dbReference type="EMBL" id="VZBP01000013">
    <property type="protein sequence ID" value="MQO08343.1"/>
    <property type="molecule type" value="Genomic_DNA"/>
</dbReference>
<proteinExistence type="predicted"/>
<gene>
    <name evidence="1" type="ORF">F7D57_01110</name>
</gene>
<dbReference type="Proteomes" id="UP000405805">
    <property type="component" value="Unassembled WGS sequence"/>
</dbReference>